<evidence type="ECO:0000256" key="9">
    <source>
        <dbReference type="ARBA" id="ARBA00023315"/>
    </source>
</evidence>
<name>A0A9P6T999_9BASI</name>
<comment type="subcellular location">
    <subcellularLocation>
        <location evidence="11">Endoplasmic reticulum membrane</location>
        <topology evidence="11">Multi-pass membrane protein</topology>
    </subcellularLocation>
    <subcellularLocation>
        <location evidence="1">Membrane</location>
        <topology evidence="1">Multi-pass membrane protein</topology>
    </subcellularLocation>
</comment>
<dbReference type="HAMAP" id="MF_03199">
    <property type="entry name" value="DHHC_PAT_PFA4"/>
    <property type="match status" value="1"/>
</dbReference>
<dbReference type="EMBL" id="MU167305">
    <property type="protein sequence ID" value="KAG0143977.1"/>
    <property type="molecule type" value="Genomic_DNA"/>
</dbReference>
<reference evidence="15" key="1">
    <citation type="submission" date="2013-11" db="EMBL/GenBank/DDBJ databases">
        <title>Genome sequence of the fusiform rust pathogen reveals effectors for host alternation and coevolution with pine.</title>
        <authorList>
            <consortium name="DOE Joint Genome Institute"/>
            <person name="Smith K."/>
            <person name="Pendleton A."/>
            <person name="Kubisiak T."/>
            <person name="Anderson C."/>
            <person name="Salamov A."/>
            <person name="Aerts A."/>
            <person name="Riley R."/>
            <person name="Clum A."/>
            <person name="Lindquist E."/>
            <person name="Ence D."/>
            <person name="Campbell M."/>
            <person name="Kronenberg Z."/>
            <person name="Feau N."/>
            <person name="Dhillon B."/>
            <person name="Hamelin R."/>
            <person name="Burleigh J."/>
            <person name="Smith J."/>
            <person name="Yandell M."/>
            <person name="Nelson C."/>
            <person name="Grigoriev I."/>
            <person name="Davis J."/>
        </authorList>
    </citation>
    <scope>NUCLEOTIDE SEQUENCE</scope>
    <source>
        <strain evidence="15">G11</strain>
    </source>
</reference>
<feature type="transmembrane region" description="Helical" evidence="11 12">
    <location>
        <begin position="9"/>
        <end position="31"/>
    </location>
</feature>
<comment type="similarity">
    <text evidence="11">Belongs to the DHHC palmitoyltransferase family. PFA4 subfamily.</text>
</comment>
<evidence type="ECO:0000256" key="2">
    <source>
        <dbReference type="ARBA" id="ARBA00022679"/>
    </source>
</evidence>
<dbReference type="PROSITE" id="PS50216">
    <property type="entry name" value="DHHC"/>
    <property type="match status" value="1"/>
</dbReference>
<evidence type="ECO:0000313" key="16">
    <source>
        <dbReference type="Proteomes" id="UP000886653"/>
    </source>
</evidence>
<feature type="compositionally biased region" description="Acidic residues" evidence="13">
    <location>
        <begin position="465"/>
        <end position="477"/>
    </location>
</feature>
<dbReference type="GO" id="GO:0019706">
    <property type="term" value="F:protein-cysteine S-palmitoyltransferase activity"/>
    <property type="evidence" value="ECO:0007669"/>
    <property type="project" value="UniProtKB-UniRule"/>
</dbReference>
<dbReference type="OrthoDB" id="331948at2759"/>
<evidence type="ECO:0000256" key="7">
    <source>
        <dbReference type="ARBA" id="ARBA00023139"/>
    </source>
</evidence>
<comment type="caution">
    <text evidence="15">The sequence shown here is derived from an EMBL/GenBank/DDBJ whole genome shotgun (WGS) entry which is preliminary data.</text>
</comment>
<evidence type="ECO:0000313" key="15">
    <source>
        <dbReference type="EMBL" id="KAG0143977.1"/>
    </source>
</evidence>
<evidence type="ECO:0000256" key="12">
    <source>
        <dbReference type="RuleBase" id="RU079119"/>
    </source>
</evidence>
<keyword evidence="16" id="KW-1185">Reference proteome</keyword>
<evidence type="ECO:0000259" key="14">
    <source>
        <dbReference type="Pfam" id="PF01529"/>
    </source>
</evidence>
<feature type="transmembrane region" description="Helical" evidence="11 12">
    <location>
        <begin position="43"/>
        <end position="63"/>
    </location>
</feature>
<dbReference type="InterPro" id="IPR001594">
    <property type="entry name" value="Palmitoyltrfase_DHHC"/>
</dbReference>
<dbReference type="Proteomes" id="UP000886653">
    <property type="component" value="Unassembled WGS sequence"/>
</dbReference>
<feature type="compositionally biased region" description="Polar residues" evidence="13">
    <location>
        <begin position="405"/>
        <end position="418"/>
    </location>
</feature>
<evidence type="ECO:0000256" key="13">
    <source>
        <dbReference type="SAM" id="MobiDB-lite"/>
    </source>
</evidence>
<feature type="transmembrane region" description="Helical" evidence="11 12">
    <location>
        <begin position="181"/>
        <end position="206"/>
    </location>
</feature>
<sequence>MTSSIVGRIWIAGTLTLISFIAYTSQIFILIPLFTNPWSLKCLQLLVPFNLLVLIVFLNYILCVRTEPGTVPKDWDPTFQIDRAEEDVKKKLLIGSVRFCNACRLYKPPRTHHCRHCHRCVLKMDHHCPWVNNCIGHFNYGHFLRFLISVDLACWYHIWLISKRAFGEYTYGPPPTTTEMLFLITNYVACLPVIIAVGVFSLYHLWSLINNTTSIEIWEKEKAQDLRRKGKINQFTYPFSLGVIRNIQAVLGKNPLFWLVPQRMTGNGLFFPTAPGLDPLEQYLWPPRDLFTRRTQQAQRRRSDWPTKPFTYGDSINPNLIATSSIVFPSGLSEPAHPRRRLVSPYHPHYRNDEEDNGVRFGLSDSDELSDSATIANGHRPDPNRESGEDEDEPLGKLLARRRSQWTADTNTYSSDRTSLPAGPDRFPLPTKARVRRGSEGYEVKPPSWGSPDQSMYERPHEDVEWAYEEGSEGSDG</sequence>
<accession>A0A9P6T999</accession>
<organism evidence="15 16">
    <name type="scientific">Cronartium quercuum f. sp. fusiforme G11</name>
    <dbReference type="NCBI Taxonomy" id="708437"/>
    <lineage>
        <taxon>Eukaryota</taxon>
        <taxon>Fungi</taxon>
        <taxon>Dikarya</taxon>
        <taxon>Basidiomycota</taxon>
        <taxon>Pucciniomycotina</taxon>
        <taxon>Pucciniomycetes</taxon>
        <taxon>Pucciniales</taxon>
        <taxon>Coleosporiaceae</taxon>
        <taxon>Cronartium</taxon>
    </lineage>
</organism>
<evidence type="ECO:0000256" key="4">
    <source>
        <dbReference type="ARBA" id="ARBA00022824"/>
    </source>
</evidence>
<keyword evidence="5 11" id="KW-1133">Transmembrane helix</keyword>
<evidence type="ECO:0000256" key="8">
    <source>
        <dbReference type="ARBA" id="ARBA00023288"/>
    </source>
</evidence>
<dbReference type="InterPro" id="IPR033682">
    <property type="entry name" value="PFA4"/>
</dbReference>
<keyword evidence="6 11" id="KW-0472">Membrane</keyword>
<evidence type="ECO:0000256" key="11">
    <source>
        <dbReference type="HAMAP-Rule" id="MF_03199"/>
    </source>
</evidence>
<comment type="domain">
    <text evidence="11 12">The DHHC domain is required for palmitoyltransferase activity.</text>
</comment>
<keyword evidence="7 11" id="KW-0564">Palmitate</keyword>
<gene>
    <name evidence="11" type="primary">PFA4</name>
    <name evidence="15" type="ORF">CROQUDRAFT_660498</name>
</gene>
<comment type="catalytic activity">
    <reaction evidence="10 11 12">
        <text>L-cysteinyl-[protein] + hexadecanoyl-CoA = S-hexadecanoyl-L-cysteinyl-[protein] + CoA</text>
        <dbReference type="Rhea" id="RHEA:36683"/>
        <dbReference type="Rhea" id="RHEA-COMP:10131"/>
        <dbReference type="Rhea" id="RHEA-COMP:11032"/>
        <dbReference type="ChEBI" id="CHEBI:29950"/>
        <dbReference type="ChEBI" id="CHEBI:57287"/>
        <dbReference type="ChEBI" id="CHEBI:57379"/>
        <dbReference type="ChEBI" id="CHEBI:74151"/>
        <dbReference type="EC" id="2.3.1.225"/>
    </reaction>
</comment>
<dbReference type="Pfam" id="PF01529">
    <property type="entry name" value="DHHC"/>
    <property type="match status" value="1"/>
</dbReference>
<comment type="function">
    <text evidence="11">Mediates the reversible addition of palmitate to target proteins, thereby regulating their membrane association and biological function.</text>
</comment>
<dbReference type="InterPro" id="IPR039859">
    <property type="entry name" value="PFA4/ZDH16/20/ERF2-like"/>
</dbReference>
<dbReference type="AlphaFoldDB" id="A0A9P6T999"/>
<feature type="region of interest" description="Disordered" evidence="13">
    <location>
        <begin position="332"/>
        <end position="477"/>
    </location>
</feature>
<feature type="transmembrane region" description="Helical" evidence="11 12">
    <location>
        <begin position="143"/>
        <end position="161"/>
    </location>
</feature>
<protein>
    <recommendedName>
        <fullName evidence="11">Palmitoyltransferase PFA4</fullName>
        <ecNumber evidence="11">2.3.1.225</ecNumber>
    </recommendedName>
    <alternativeName>
        <fullName evidence="11">Protein S-acyltransferase</fullName>
        <shortName evidence="11">PAT</shortName>
    </alternativeName>
    <alternativeName>
        <fullName evidence="11">Protein fatty acyltransferase 4</fullName>
    </alternativeName>
</protein>
<keyword evidence="3 11" id="KW-0812">Transmembrane</keyword>
<proteinExistence type="inferred from homology"/>
<evidence type="ECO:0000256" key="5">
    <source>
        <dbReference type="ARBA" id="ARBA00022989"/>
    </source>
</evidence>
<keyword evidence="8 11" id="KW-0449">Lipoprotein</keyword>
<keyword evidence="4 11" id="KW-0256">Endoplasmic reticulum</keyword>
<dbReference type="EC" id="2.3.1.225" evidence="11"/>
<evidence type="ECO:0000256" key="6">
    <source>
        <dbReference type="ARBA" id="ARBA00023136"/>
    </source>
</evidence>
<feature type="domain" description="Palmitoyltransferase DHHC" evidence="14">
    <location>
        <begin position="98"/>
        <end position="220"/>
    </location>
</feature>
<evidence type="ECO:0000256" key="3">
    <source>
        <dbReference type="ARBA" id="ARBA00022692"/>
    </source>
</evidence>
<keyword evidence="9 11" id="KW-0012">Acyltransferase</keyword>
<keyword evidence="2 11" id="KW-0808">Transferase</keyword>
<evidence type="ECO:0000256" key="10">
    <source>
        <dbReference type="ARBA" id="ARBA00048048"/>
    </source>
</evidence>
<feature type="active site" description="S-palmitoyl cysteine intermediate" evidence="11">
    <location>
        <position position="128"/>
    </location>
</feature>
<dbReference type="PANTHER" id="PTHR12246">
    <property type="entry name" value="PALMITOYLTRANSFERASE ZDHHC16"/>
    <property type="match status" value="1"/>
</dbReference>
<dbReference type="GO" id="GO:0005789">
    <property type="term" value="C:endoplasmic reticulum membrane"/>
    <property type="evidence" value="ECO:0007669"/>
    <property type="project" value="UniProtKB-SubCell"/>
</dbReference>
<evidence type="ECO:0000256" key="1">
    <source>
        <dbReference type="ARBA" id="ARBA00004141"/>
    </source>
</evidence>